<feature type="region of interest" description="Disordered" evidence="1">
    <location>
        <begin position="209"/>
        <end position="229"/>
    </location>
</feature>
<keyword evidence="4" id="KW-1185">Reference proteome</keyword>
<comment type="caution">
    <text evidence="3">The sequence shown here is derived from an EMBL/GenBank/DDBJ whole genome shotgun (WGS) entry which is preliminary data.</text>
</comment>
<keyword evidence="2" id="KW-0472">Membrane</keyword>
<proteinExistence type="predicted"/>
<keyword evidence="2" id="KW-0812">Transmembrane</keyword>
<gene>
    <name evidence="3" type="ORF">MNOR_LOCUS29734</name>
</gene>
<evidence type="ECO:0000256" key="1">
    <source>
        <dbReference type="SAM" id="MobiDB-lite"/>
    </source>
</evidence>
<protein>
    <recommendedName>
        <fullName evidence="5">Transmembrane protein</fullName>
    </recommendedName>
</protein>
<evidence type="ECO:0000256" key="2">
    <source>
        <dbReference type="SAM" id="Phobius"/>
    </source>
</evidence>
<sequence>MALITNVCGRWPLDKTIRICCFIMIVFGILMAFKTTFTFLEIYQVIPYVDHPMIVNATVDEIHRTDGVKPSYEVAQFTLKYGISKIILEIIYVIATIVVACLLDVGVKRRNRKLMIPYMVYAVIVVLFHIVDRIVIVSIYVFKITEIGHWLLSLMTIIEHSFLFLIVISYYQELGSTEVPYSDTLQTGVHVEMIDLPISDDKESRQLNGEGLESRRLSGEGLGYLTEPD</sequence>
<feature type="transmembrane region" description="Helical" evidence="2">
    <location>
        <begin position="86"/>
        <end position="106"/>
    </location>
</feature>
<accession>A0AAV2S049</accession>
<feature type="transmembrane region" description="Helical" evidence="2">
    <location>
        <begin position="19"/>
        <end position="40"/>
    </location>
</feature>
<evidence type="ECO:0000313" key="4">
    <source>
        <dbReference type="Proteomes" id="UP001497623"/>
    </source>
</evidence>
<keyword evidence="2" id="KW-1133">Transmembrane helix</keyword>
<dbReference type="Proteomes" id="UP001497623">
    <property type="component" value="Unassembled WGS sequence"/>
</dbReference>
<dbReference type="EMBL" id="CAXKWB010034941">
    <property type="protein sequence ID" value="CAL4145527.1"/>
    <property type="molecule type" value="Genomic_DNA"/>
</dbReference>
<dbReference type="AlphaFoldDB" id="A0AAV2S049"/>
<evidence type="ECO:0000313" key="3">
    <source>
        <dbReference type="EMBL" id="CAL4145527.1"/>
    </source>
</evidence>
<organism evidence="3 4">
    <name type="scientific">Meganyctiphanes norvegica</name>
    <name type="common">Northern krill</name>
    <name type="synonym">Thysanopoda norvegica</name>
    <dbReference type="NCBI Taxonomy" id="48144"/>
    <lineage>
        <taxon>Eukaryota</taxon>
        <taxon>Metazoa</taxon>
        <taxon>Ecdysozoa</taxon>
        <taxon>Arthropoda</taxon>
        <taxon>Crustacea</taxon>
        <taxon>Multicrustacea</taxon>
        <taxon>Malacostraca</taxon>
        <taxon>Eumalacostraca</taxon>
        <taxon>Eucarida</taxon>
        <taxon>Euphausiacea</taxon>
        <taxon>Euphausiidae</taxon>
        <taxon>Meganyctiphanes</taxon>
    </lineage>
</organism>
<name>A0AAV2S049_MEGNR</name>
<feature type="transmembrane region" description="Helical" evidence="2">
    <location>
        <begin position="118"/>
        <end position="141"/>
    </location>
</feature>
<reference evidence="3 4" key="1">
    <citation type="submission" date="2024-05" db="EMBL/GenBank/DDBJ databases">
        <authorList>
            <person name="Wallberg A."/>
        </authorList>
    </citation>
    <scope>NUCLEOTIDE SEQUENCE [LARGE SCALE GENOMIC DNA]</scope>
</reference>
<feature type="transmembrane region" description="Helical" evidence="2">
    <location>
        <begin position="147"/>
        <end position="171"/>
    </location>
</feature>
<evidence type="ECO:0008006" key="5">
    <source>
        <dbReference type="Google" id="ProtNLM"/>
    </source>
</evidence>